<gene>
    <name evidence="1" type="ORF">BDN72DRAFT_837369</name>
</gene>
<keyword evidence="2" id="KW-1185">Reference proteome</keyword>
<reference evidence="1 2" key="1">
    <citation type="journal article" date="2019" name="Nat. Ecol. Evol.">
        <title>Megaphylogeny resolves global patterns of mushroom evolution.</title>
        <authorList>
            <person name="Varga T."/>
            <person name="Krizsan K."/>
            <person name="Foldi C."/>
            <person name="Dima B."/>
            <person name="Sanchez-Garcia M."/>
            <person name="Sanchez-Ramirez S."/>
            <person name="Szollosi G.J."/>
            <person name="Szarkandi J.G."/>
            <person name="Papp V."/>
            <person name="Albert L."/>
            <person name="Andreopoulos W."/>
            <person name="Angelini C."/>
            <person name="Antonin V."/>
            <person name="Barry K.W."/>
            <person name="Bougher N.L."/>
            <person name="Buchanan P."/>
            <person name="Buyck B."/>
            <person name="Bense V."/>
            <person name="Catcheside P."/>
            <person name="Chovatia M."/>
            <person name="Cooper J."/>
            <person name="Damon W."/>
            <person name="Desjardin D."/>
            <person name="Finy P."/>
            <person name="Geml J."/>
            <person name="Haridas S."/>
            <person name="Hughes K."/>
            <person name="Justo A."/>
            <person name="Karasinski D."/>
            <person name="Kautmanova I."/>
            <person name="Kiss B."/>
            <person name="Kocsube S."/>
            <person name="Kotiranta H."/>
            <person name="LaButti K.M."/>
            <person name="Lechner B.E."/>
            <person name="Liimatainen K."/>
            <person name="Lipzen A."/>
            <person name="Lukacs Z."/>
            <person name="Mihaltcheva S."/>
            <person name="Morgado L.N."/>
            <person name="Niskanen T."/>
            <person name="Noordeloos M.E."/>
            <person name="Ohm R.A."/>
            <person name="Ortiz-Santana B."/>
            <person name="Ovrebo C."/>
            <person name="Racz N."/>
            <person name="Riley R."/>
            <person name="Savchenko A."/>
            <person name="Shiryaev A."/>
            <person name="Soop K."/>
            <person name="Spirin V."/>
            <person name="Szebenyi C."/>
            <person name="Tomsovsky M."/>
            <person name="Tulloss R.E."/>
            <person name="Uehling J."/>
            <person name="Grigoriev I.V."/>
            <person name="Vagvolgyi C."/>
            <person name="Papp T."/>
            <person name="Martin F.M."/>
            <person name="Miettinen O."/>
            <person name="Hibbett D.S."/>
            <person name="Nagy L.G."/>
        </authorList>
    </citation>
    <scope>NUCLEOTIDE SEQUENCE [LARGE SCALE GENOMIC DNA]</scope>
    <source>
        <strain evidence="1 2">NL-1719</strain>
    </source>
</reference>
<proteinExistence type="predicted"/>
<dbReference type="EMBL" id="ML208295">
    <property type="protein sequence ID" value="TFK71648.1"/>
    <property type="molecule type" value="Genomic_DNA"/>
</dbReference>
<dbReference type="Proteomes" id="UP000308600">
    <property type="component" value="Unassembled WGS sequence"/>
</dbReference>
<protein>
    <submittedName>
        <fullName evidence="1">Uncharacterized protein</fullName>
    </submittedName>
</protein>
<evidence type="ECO:0000313" key="2">
    <source>
        <dbReference type="Proteomes" id="UP000308600"/>
    </source>
</evidence>
<name>A0ACD3B051_9AGAR</name>
<accession>A0ACD3B051</accession>
<evidence type="ECO:0000313" key="1">
    <source>
        <dbReference type="EMBL" id="TFK71648.1"/>
    </source>
</evidence>
<sequence length="167" mass="17857">MGFLCPDAGILLRYQLLIMSGRHCTAAYSFSVAQIQPLSCIFVPALDGDSKTPRYISRIERSRSAAMPESIPSPTSSGPTSTLRDIPRSTSFPPGGNFSGALNNYLQSQNQSHLLSWAEQLSAPPGEPQWTVQCKISGKVVGTGVATQKSAAKQAAARQACEVLLEM</sequence>
<organism evidence="1 2">
    <name type="scientific">Pluteus cervinus</name>
    <dbReference type="NCBI Taxonomy" id="181527"/>
    <lineage>
        <taxon>Eukaryota</taxon>
        <taxon>Fungi</taxon>
        <taxon>Dikarya</taxon>
        <taxon>Basidiomycota</taxon>
        <taxon>Agaricomycotina</taxon>
        <taxon>Agaricomycetes</taxon>
        <taxon>Agaricomycetidae</taxon>
        <taxon>Agaricales</taxon>
        <taxon>Pluteineae</taxon>
        <taxon>Pluteaceae</taxon>
        <taxon>Pluteus</taxon>
    </lineage>
</organism>